<dbReference type="Gene3D" id="3.10.580.10">
    <property type="entry name" value="CBS-domain"/>
    <property type="match status" value="2"/>
</dbReference>
<protein>
    <submittedName>
        <fullName evidence="6">Cystathionine beta-synthase (CBS) protein</fullName>
    </submittedName>
</protein>
<feature type="region of interest" description="Disordered" evidence="4">
    <location>
        <begin position="1"/>
        <end position="20"/>
    </location>
</feature>
<name>A0A2U1NBS0_ARTAN</name>
<gene>
    <name evidence="6" type="ORF">CTI12_AA285090</name>
</gene>
<evidence type="ECO:0000256" key="1">
    <source>
        <dbReference type="ARBA" id="ARBA00022737"/>
    </source>
</evidence>
<dbReference type="Proteomes" id="UP000245207">
    <property type="component" value="Unassembled WGS sequence"/>
</dbReference>
<feature type="compositionally biased region" description="Basic residues" evidence="4">
    <location>
        <begin position="157"/>
        <end position="166"/>
    </location>
</feature>
<evidence type="ECO:0000256" key="2">
    <source>
        <dbReference type="ARBA" id="ARBA00023122"/>
    </source>
</evidence>
<evidence type="ECO:0000256" key="3">
    <source>
        <dbReference type="PROSITE-ProRule" id="PRU00703"/>
    </source>
</evidence>
<feature type="domain" description="CBS" evidence="5">
    <location>
        <begin position="604"/>
        <end position="663"/>
    </location>
</feature>
<dbReference type="AlphaFoldDB" id="A0A2U1NBS0"/>
<sequence length="684" mass="75785">MRNTLGKEKSRGTSEPLPDAAIRDFCDKHYDQLLPLMAEKVHQEKLRQVQTRLDFDNDEGKSGRPREQSRNSESKSLGERKAKRRRQASPSVKSGPSEYSYSQSAFSRLSSGEARTSREDGERKMYPRSVVFSRLGEKRQDVKSRLGERKADVFSRLKSKSRARRERRAEARRSRREAMYGDEKWPERHERRSPNPNFSSAPRSCERSTRDRSAIRHSTNFVREYVYMADAKSEAKSKEKEEGEKSEVTEYDAYFDMVQSRKKLSPSLQEKLTAAFTRIPVSSFPQVPRGKVIEILADTMISDAVKILSESNIVSAPVTNPEADDSMDWKERYLGILDYSTIVLWVLETADLAAAAITATSATAAGIGAGAASTLGAIALGATGPVAAAGLTVAAVGAAVAGGVAAEKGMGKDAPTAADELGEDFYKIILQEEPFKSTQVKSIVKSYRWAPYIPVSTDSSMLSVLLLLSKYRLRNVPVIEPGNPLIKNFITQSAVVQGLEQCKGRDWFDNISVRPITELGLPFVSKEKVISSQSNELILEAFKKMKDNQIGGLPVVEGPTNKIVGSVSIKDIRFLLLKQKLFTNFRKLTVKDFLNTIAATSENMKVVSPITCKLGSTLGEVISTLSSNSVHRIYVVGDSNDAIGIITLRDVISCFITEPPNYSMEVHGYDVKDMLSKEKSRNYG</sequence>
<keyword evidence="2 3" id="KW-0129">CBS domain</keyword>
<feature type="compositionally biased region" description="Polar residues" evidence="4">
    <location>
        <begin position="88"/>
        <end position="114"/>
    </location>
</feature>
<evidence type="ECO:0000256" key="4">
    <source>
        <dbReference type="SAM" id="MobiDB-lite"/>
    </source>
</evidence>
<dbReference type="EMBL" id="PKPP01003157">
    <property type="protein sequence ID" value="PWA70949.1"/>
    <property type="molecule type" value="Genomic_DNA"/>
</dbReference>
<feature type="compositionally biased region" description="Basic and acidic residues" evidence="4">
    <location>
        <begin position="167"/>
        <end position="193"/>
    </location>
</feature>
<dbReference type="InterPro" id="IPR000644">
    <property type="entry name" value="CBS_dom"/>
</dbReference>
<evidence type="ECO:0000313" key="7">
    <source>
        <dbReference type="Proteomes" id="UP000245207"/>
    </source>
</evidence>
<evidence type="ECO:0000313" key="6">
    <source>
        <dbReference type="EMBL" id="PWA70949.1"/>
    </source>
</evidence>
<dbReference type="PROSITE" id="PS51371">
    <property type="entry name" value="CBS"/>
    <property type="match status" value="3"/>
</dbReference>
<dbReference type="STRING" id="35608.A0A2U1NBS0"/>
<comment type="caution">
    <text evidence="6">The sequence shown here is derived from an EMBL/GenBank/DDBJ whole genome shotgun (WGS) entry which is preliminary data.</text>
</comment>
<feature type="region of interest" description="Disordered" evidence="4">
    <location>
        <begin position="48"/>
        <end position="125"/>
    </location>
</feature>
<dbReference type="Pfam" id="PF00571">
    <property type="entry name" value="CBS"/>
    <property type="match status" value="2"/>
</dbReference>
<proteinExistence type="predicted"/>
<feature type="domain" description="CBS" evidence="5">
    <location>
        <begin position="287"/>
        <end position="352"/>
    </location>
</feature>
<dbReference type="SUPFAM" id="SSF54631">
    <property type="entry name" value="CBS-domain pair"/>
    <property type="match status" value="2"/>
</dbReference>
<feature type="compositionally biased region" description="Basic and acidic residues" evidence="4">
    <location>
        <begin position="204"/>
        <end position="214"/>
    </location>
</feature>
<accession>A0A2U1NBS0</accession>
<reference evidence="6 7" key="1">
    <citation type="journal article" date="2018" name="Mol. Plant">
        <title>The genome of Artemisia annua provides insight into the evolution of Asteraceae family and artemisinin biosynthesis.</title>
        <authorList>
            <person name="Shen Q."/>
            <person name="Zhang L."/>
            <person name="Liao Z."/>
            <person name="Wang S."/>
            <person name="Yan T."/>
            <person name="Shi P."/>
            <person name="Liu M."/>
            <person name="Fu X."/>
            <person name="Pan Q."/>
            <person name="Wang Y."/>
            <person name="Lv Z."/>
            <person name="Lu X."/>
            <person name="Zhang F."/>
            <person name="Jiang W."/>
            <person name="Ma Y."/>
            <person name="Chen M."/>
            <person name="Hao X."/>
            <person name="Li L."/>
            <person name="Tang Y."/>
            <person name="Lv G."/>
            <person name="Zhou Y."/>
            <person name="Sun X."/>
            <person name="Brodelius P.E."/>
            <person name="Rose J.K.C."/>
            <person name="Tang K."/>
        </authorList>
    </citation>
    <scope>NUCLEOTIDE SEQUENCE [LARGE SCALE GENOMIC DNA]</scope>
    <source>
        <strain evidence="7">cv. Huhao1</strain>
        <tissue evidence="6">Leaf</tissue>
    </source>
</reference>
<dbReference type="InterPro" id="IPR046342">
    <property type="entry name" value="CBS_dom_sf"/>
</dbReference>
<organism evidence="6 7">
    <name type="scientific">Artemisia annua</name>
    <name type="common">Sweet wormwood</name>
    <dbReference type="NCBI Taxonomy" id="35608"/>
    <lineage>
        <taxon>Eukaryota</taxon>
        <taxon>Viridiplantae</taxon>
        <taxon>Streptophyta</taxon>
        <taxon>Embryophyta</taxon>
        <taxon>Tracheophyta</taxon>
        <taxon>Spermatophyta</taxon>
        <taxon>Magnoliopsida</taxon>
        <taxon>eudicotyledons</taxon>
        <taxon>Gunneridae</taxon>
        <taxon>Pentapetalae</taxon>
        <taxon>asterids</taxon>
        <taxon>campanulids</taxon>
        <taxon>Asterales</taxon>
        <taxon>Asteraceae</taxon>
        <taxon>Asteroideae</taxon>
        <taxon>Anthemideae</taxon>
        <taxon>Artemisiinae</taxon>
        <taxon>Artemisia</taxon>
    </lineage>
</organism>
<dbReference type="SMART" id="SM00116">
    <property type="entry name" value="CBS"/>
    <property type="match status" value="4"/>
</dbReference>
<dbReference type="InterPro" id="IPR050511">
    <property type="entry name" value="AMPK_gamma/SDS23_families"/>
</dbReference>
<feature type="compositionally biased region" description="Basic and acidic residues" evidence="4">
    <location>
        <begin position="115"/>
        <end position="125"/>
    </location>
</feature>
<keyword evidence="1" id="KW-0677">Repeat</keyword>
<dbReference type="CDD" id="cd02205">
    <property type="entry name" value="CBS_pair_SF"/>
    <property type="match status" value="1"/>
</dbReference>
<dbReference type="OrthoDB" id="449052at2759"/>
<dbReference type="PANTHER" id="PTHR13780:SF47">
    <property type="entry name" value="SNF1-RELATED PROTEIN KINASE REGULATORY SUBUNIT GAMMA-1-LIKE"/>
    <property type="match status" value="1"/>
</dbReference>
<feature type="domain" description="CBS" evidence="5">
    <location>
        <begin position="524"/>
        <end position="582"/>
    </location>
</feature>
<feature type="region of interest" description="Disordered" evidence="4">
    <location>
        <begin position="156"/>
        <end position="214"/>
    </location>
</feature>
<feature type="compositionally biased region" description="Basic and acidic residues" evidence="4">
    <location>
        <begin position="48"/>
        <end position="80"/>
    </location>
</feature>
<evidence type="ECO:0000259" key="5">
    <source>
        <dbReference type="PROSITE" id="PS51371"/>
    </source>
</evidence>
<feature type="compositionally biased region" description="Basic and acidic residues" evidence="4">
    <location>
        <begin position="1"/>
        <end position="12"/>
    </location>
</feature>
<dbReference type="PANTHER" id="PTHR13780">
    <property type="entry name" value="AMP-ACTIVATED PROTEIN KINASE, GAMMA REGULATORY SUBUNIT"/>
    <property type="match status" value="1"/>
</dbReference>
<keyword evidence="7" id="KW-1185">Reference proteome</keyword>